<dbReference type="InterPro" id="IPR018704">
    <property type="entry name" value="SecYEG/CpoB_TPR"/>
</dbReference>
<proteinExistence type="inferred from homology"/>
<dbReference type="Proteomes" id="UP000247838">
    <property type="component" value="Unassembled WGS sequence"/>
</dbReference>
<dbReference type="AlphaFoldDB" id="A0A318MNY4"/>
<accession>A0A318MNY4</accession>
<gene>
    <name evidence="11" type="ORF">DKK76_10345</name>
</gene>
<evidence type="ECO:0000256" key="5">
    <source>
        <dbReference type="ARBA" id="ARBA00023136"/>
    </source>
</evidence>
<feature type="domain" description="Ancillary SecYEG translocon subunit/Cell division coordinator CpoB TPR" evidence="10">
    <location>
        <begin position="16"/>
        <end position="205"/>
    </location>
</feature>
<organism evidence="11 12">
    <name type="scientific">Frischella perrara</name>
    <dbReference type="NCBI Taxonomy" id="1267021"/>
    <lineage>
        <taxon>Bacteria</taxon>
        <taxon>Pseudomonadati</taxon>
        <taxon>Pseudomonadota</taxon>
        <taxon>Gammaproteobacteria</taxon>
        <taxon>Orbales</taxon>
        <taxon>Orbaceae</taxon>
        <taxon>Frischella</taxon>
    </lineage>
</organism>
<keyword evidence="4 9" id="KW-1133">Transmembrane helix</keyword>
<evidence type="ECO:0000256" key="3">
    <source>
        <dbReference type="ARBA" id="ARBA00022692"/>
    </source>
</evidence>
<evidence type="ECO:0000256" key="7">
    <source>
        <dbReference type="ARBA" id="ARBA00024197"/>
    </source>
</evidence>
<evidence type="ECO:0000256" key="4">
    <source>
        <dbReference type="ARBA" id="ARBA00022989"/>
    </source>
</evidence>
<dbReference type="Gene3D" id="1.25.40.10">
    <property type="entry name" value="Tetratricopeptide repeat domain"/>
    <property type="match status" value="1"/>
</dbReference>
<dbReference type="PANTHER" id="PTHR38035">
    <property type="entry name" value="UPF0070 PROTEIN YFGM"/>
    <property type="match status" value="1"/>
</dbReference>
<keyword evidence="2" id="KW-1003">Cell membrane</keyword>
<comment type="caution">
    <text evidence="11">The sequence shown here is derived from an EMBL/GenBank/DDBJ whole genome shotgun (WGS) entry which is preliminary data.</text>
</comment>
<dbReference type="GO" id="GO:0005886">
    <property type="term" value="C:plasma membrane"/>
    <property type="evidence" value="ECO:0007669"/>
    <property type="project" value="UniProtKB-SubCell"/>
</dbReference>
<evidence type="ECO:0000256" key="1">
    <source>
        <dbReference type="ARBA" id="ARBA00004401"/>
    </source>
</evidence>
<comment type="subcellular location">
    <subcellularLocation>
        <location evidence="1">Cell membrane</location>
        <topology evidence="1">Single-pass type II membrane protein</topology>
    </subcellularLocation>
</comment>
<reference evidence="11 12" key="1">
    <citation type="submission" date="2018-05" db="EMBL/GenBank/DDBJ databases">
        <title>Reference genomes for bee gut microbiota database.</title>
        <authorList>
            <person name="Ellegaard K.M."/>
        </authorList>
    </citation>
    <scope>NUCLEOTIDE SEQUENCE [LARGE SCALE GENOMIC DNA]</scope>
    <source>
        <strain evidence="11 12">ESL0167</strain>
    </source>
</reference>
<dbReference type="InterPro" id="IPR026039">
    <property type="entry name" value="YfgM"/>
</dbReference>
<evidence type="ECO:0000259" key="10">
    <source>
        <dbReference type="Pfam" id="PF09976"/>
    </source>
</evidence>
<evidence type="ECO:0000313" key="12">
    <source>
        <dbReference type="Proteomes" id="UP000247838"/>
    </source>
</evidence>
<evidence type="ECO:0000313" key="11">
    <source>
        <dbReference type="EMBL" id="PXY94555.1"/>
    </source>
</evidence>
<dbReference type="Pfam" id="PF09976">
    <property type="entry name" value="TPR_21"/>
    <property type="match status" value="1"/>
</dbReference>
<keyword evidence="3 9" id="KW-0812">Transmembrane</keyword>
<name>A0A318MNY4_FRIPE</name>
<comment type="similarity">
    <text evidence="7">Belongs to the YfgM family.</text>
</comment>
<dbReference type="InterPro" id="IPR011990">
    <property type="entry name" value="TPR-like_helical_dom_sf"/>
</dbReference>
<sequence length="231" mass="26543">MNVSHSDTEEQLLKLREFFAKTWKIIVPVIVLIFVIMFGWHFWQSHKAEQLLIASDKYESLLTQFNPTDPKSIDDLVNFANENDNIYGVFADLKVAQFYVVQSKDFAGAESLLINARKKTNSEIVLAIINIRIAKLQYQLEKYQDSLDTLDRIKNAKWASAVNDIRGDIFVKLEKYADACNAYNLALSSSLPEKLAEYIKIKLNQAEILKSKQVFEQEKVAKQKDSETKTN</sequence>
<evidence type="ECO:0000256" key="9">
    <source>
        <dbReference type="SAM" id="Phobius"/>
    </source>
</evidence>
<dbReference type="OrthoDB" id="9789675at2"/>
<evidence type="ECO:0000256" key="6">
    <source>
        <dbReference type="ARBA" id="ARBA00023186"/>
    </source>
</evidence>
<dbReference type="PANTHER" id="PTHR38035:SF1">
    <property type="entry name" value="ANCILLARY SECYEG TRANSLOCON SUBUNIT"/>
    <property type="match status" value="1"/>
</dbReference>
<evidence type="ECO:0000256" key="2">
    <source>
        <dbReference type="ARBA" id="ARBA00022475"/>
    </source>
</evidence>
<dbReference type="EMBL" id="QGLM01000020">
    <property type="protein sequence ID" value="PXY94555.1"/>
    <property type="molecule type" value="Genomic_DNA"/>
</dbReference>
<keyword evidence="5 9" id="KW-0472">Membrane</keyword>
<protein>
    <recommendedName>
        <fullName evidence="8">Ancillary SecYEG translocon subunit</fullName>
    </recommendedName>
</protein>
<feature type="transmembrane region" description="Helical" evidence="9">
    <location>
        <begin position="25"/>
        <end position="43"/>
    </location>
</feature>
<keyword evidence="6" id="KW-0143">Chaperone</keyword>
<evidence type="ECO:0000256" key="8">
    <source>
        <dbReference type="ARBA" id="ARBA00024235"/>
    </source>
</evidence>
<dbReference type="GO" id="GO:0044877">
    <property type="term" value="F:protein-containing complex binding"/>
    <property type="evidence" value="ECO:0007669"/>
    <property type="project" value="InterPro"/>
</dbReference>